<dbReference type="Gramene" id="KQK11595">
    <property type="protein sequence ID" value="KQK11595"/>
    <property type="gene ID" value="BRADI_2g61065v3"/>
</dbReference>
<reference evidence="1" key="2">
    <citation type="submission" date="2017-06" db="EMBL/GenBank/DDBJ databases">
        <title>WGS assembly of Brachypodium distachyon.</title>
        <authorList>
            <consortium name="The International Brachypodium Initiative"/>
            <person name="Lucas S."/>
            <person name="Harmon-Smith M."/>
            <person name="Lail K."/>
            <person name="Tice H."/>
            <person name="Grimwood J."/>
            <person name="Bruce D."/>
            <person name="Barry K."/>
            <person name="Shu S."/>
            <person name="Lindquist E."/>
            <person name="Wang M."/>
            <person name="Pitluck S."/>
            <person name="Vogel J.P."/>
            <person name="Garvin D.F."/>
            <person name="Mockler T.C."/>
            <person name="Schmutz J."/>
            <person name="Rokhsar D."/>
            <person name="Bevan M.W."/>
        </authorList>
    </citation>
    <scope>NUCLEOTIDE SEQUENCE</scope>
    <source>
        <strain evidence="1">Bd21</strain>
    </source>
</reference>
<keyword evidence="3" id="KW-1185">Reference proteome</keyword>
<evidence type="ECO:0000313" key="1">
    <source>
        <dbReference type="EMBL" id="KQK11595.1"/>
    </source>
</evidence>
<gene>
    <name evidence="1" type="ORF">BRADI_2g61065v3</name>
</gene>
<sequence>MKNKDLVQNSVHHLYSGSPHHPKSMIHTSPLCVLSFFFGRCFLSTLHTLAPQFFDRHRVVVVVVGTQKKHILALHD</sequence>
<dbReference type="EMBL" id="CM000881">
    <property type="protein sequence ID" value="KQK11595.1"/>
    <property type="molecule type" value="Genomic_DNA"/>
</dbReference>
<dbReference type="AlphaFoldDB" id="A0A0Q3J0W8"/>
<evidence type="ECO:0000313" key="2">
    <source>
        <dbReference type="EnsemblPlants" id="KQK11595"/>
    </source>
</evidence>
<name>A0A0Q3J0W8_BRADI</name>
<accession>A0A0Q3J0W8</accession>
<proteinExistence type="predicted"/>
<dbReference type="EnsemblPlants" id="KQK11595">
    <property type="protein sequence ID" value="KQK11595"/>
    <property type="gene ID" value="BRADI_2g61065v3"/>
</dbReference>
<organism evidence="1">
    <name type="scientific">Brachypodium distachyon</name>
    <name type="common">Purple false brome</name>
    <name type="synonym">Trachynia distachya</name>
    <dbReference type="NCBI Taxonomy" id="15368"/>
    <lineage>
        <taxon>Eukaryota</taxon>
        <taxon>Viridiplantae</taxon>
        <taxon>Streptophyta</taxon>
        <taxon>Embryophyta</taxon>
        <taxon>Tracheophyta</taxon>
        <taxon>Spermatophyta</taxon>
        <taxon>Magnoliopsida</taxon>
        <taxon>Liliopsida</taxon>
        <taxon>Poales</taxon>
        <taxon>Poaceae</taxon>
        <taxon>BOP clade</taxon>
        <taxon>Pooideae</taxon>
        <taxon>Stipodae</taxon>
        <taxon>Brachypodieae</taxon>
        <taxon>Brachypodium</taxon>
    </lineage>
</organism>
<reference evidence="1 2" key="1">
    <citation type="journal article" date="2010" name="Nature">
        <title>Genome sequencing and analysis of the model grass Brachypodium distachyon.</title>
        <authorList>
            <consortium name="International Brachypodium Initiative"/>
        </authorList>
    </citation>
    <scope>NUCLEOTIDE SEQUENCE [LARGE SCALE GENOMIC DNA]</scope>
    <source>
        <strain evidence="1 2">Bd21</strain>
    </source>
</reference>
<dbReference type="InParanoid" id="A0A0Q3J0W8"/>
<dbReference type="Proteomes" id="UP000008810">
    <property type="component" value="Chromosome 2"/>
</dbReference>
<evidence type="ECO:0000313" key="3">
    <source>
        <dbReference type="Proteomes" id="UP000008810"/>
    </source>
</evidence>
<protein>
    <submittedName>
        <fullName evidence="1 2">Uncharacterized protein</fullName>
    </submittedName>
</protein>
<reference evidence="2" key="3">
    <citation type="submission" date="2018-08" db="UniProtKB">
        <authorList>
            <consortium name="EnsemblPlants"/>
        </authorList>
    </citation>
    <scope>IDENTIFICATION</scope>
    <source>
        <strain evidence="2">cv. Bd21</strain>
    </source>
</reference>